<gene>
    <name evidence="2" type="ordered locus">VIT_13s0073g00040</name>
</gene>
<keyword evidence="3" id="KW-1185">Reference proteome</keyword>
<organism evidence="2 3">
    <name type="scientific">Vitis vinifera</name>
    <name type="common">Grape</name>
    <dbReference type="NCBI Taxonomy" id="29760"/>
    <lineage>
        <taxon>Eukaryota</taxon>
        <taxon>Viridiplantae</taxon>
        <taxon>Streptophyta</taxon>
        <taxon>Embryophyta</taxon>
        <taxon>Tracheophyta</taxon>
        <taxon>Spermatophyta</taxon>
        <taxon>Magnoliopsida</taxon>
        <taxon>eudicotyledons</taxon>
        <taxon>Gunneridae</taxon>
        <taxon>Pentapetalae</taxon>
        <taxon>rosids</taxon>
        <taxon>Vitales</taxon>
        <taxon>Vitaceae</taxon>
        <taxon>Viteae</taxon>
        <taxon>Vitis</taxon>
    </lineage>
</organism>
<name>D7T3E1_VITVI</name>
<proteinExistence type="predicted"/>
<dbReference type="EMBL" id="FN595510">
    <property type="protein sequence ID" value="CBI25026.3"/>
    <property type="molecule type" value="Genomic_DNA"/>
</dbReference>
<evidence type="ECO:0008006" key="4">
    <source>
        <dbReference type="Google" id="ProtNLM"/>
    </source>
</evidence>
<evidence type="ECO:0000313" key="3">
    <source>
        <dbReference type="Proteomes" id="UP000009183"/>
    </source>
</evidence>
<dbReference type="HOGENOM" id="CLU_128469_2_0_1"/>
<dbReference type="PANTHER" id="PTHR34789:SF1">
    <property type="entry name" value="EXPRESSED PROTEIN"/>
    <property type="match status" value="1"/>
</dbReference>
<evidence type="ECO:0000313" key="2">
    <source>
        <dbReference type="EMBL" id="CBI25026.3"/>
    </source>
</evidence>
<reference evidence="3" key="1">
    <citation type="journal article" date="2007" name="Nature">
        <title>The grapevine genome sequence suggests ancestral hexaploidization in major angiosperm phyla.</title>
        <authorList>
            <consortium name="The French-Italian Public Consortium for Grapevine Genome Characterization."/>
            <person name="Jaillon O."/>
            <person name="Aury J.-M."/>
            <person name="Noel B."/>
            <person name="Policriti A."/>
            <person name="Clepet C."/>
            <person name="Casagrande A."/>
            <person name="Choisne N."/>
            <person name="Aubourg S."/>
            <person name="Vitulo N."/>
            <person name="Jubin C."/>
            <person name="Vezzi A."/>
            <person name="Legeai F."/>
            <person name="Hugueney P."/>
            <person name="Dasilva C."/>
            <person name="Horner D."/>
            <person name="Mica E."/>
            <person name="Jublot D."/>
            <person name="Poulain J."/>
            <person name="Bruyere C."/>
            <person name="Billault A."/>
            <person name="Segurens B."/>
            <person name="Gouyvenoux M."/>
            <person name="Ugarte E."/>
            <person name="Cattonaro F."/>
            <person name="Anthouard V."/>
            <person name="Vico V."/>
            <person name="Del Fabbro C."/>
            <person name="Alaux M."/>
            <person name="Di Gaspero G."/>
            <person name="Dumas V."/>
            <person name="Felice N."/>
            <person name="Paillard S."/>
            <person name="Juman I."/>
            <person name="Moroldo M."/>
            <person name="Scalabrin S."/>
            <person name="Canaguier A."/>
            <person name="Le Clainche I."/>
            <person name="Malacrida G."/>
            <person name="Durand E."/>
            <person name="Pesole G."/>
            <person name="Laucou V."/>
            <person name="Chatelet P."/>
            <person name="Merdinoglu D."/>
            <person name="Delledonne M."/>
            <person name="Pezzotti M."/>
            <person name="Lecharny A."/>
            <person name="Scarpelli C."/>
            <person name="Artiguenave F."/>
            <person name="Pe M.E."/>
            <person name="Valle G."/>
            <person name="Morgante M."/>
            <person name="Caboche M."/>
            <person name="Adam-Blondon A.-F."/>
            <person name="Weissenbach J."/>
            <person name="Quetier F."/>
            <person name="Wincker P."/>
        </authorList>
    </citation>
    <scope>NUCLEOTIDE SEQUENCE [LARGE SCALE GENOMIC DNA]</scope>
    <source>
        <strain evidence="3">cv. Pinot noir / PN40024</strain>
    </source>
</reference>
<feature type="chain" id="PRO_5003105875" description="Secreted protein" evidence="1">
    <location>
        <begin position="17"/>
        <end position="81"/>
    </location>
</feature>
<feature type="signal peptide" evidence="1">
    <location>
        <begin position="1"/>
        <end position="16"/>
    </location>
</feature>
<protein>
    <recommendedName>
        <fullName evidence="4">Secreted protein</fullName>
    </recommendedName>
</protein>
<sequence>MHVICFVLSIVGETSPSGGYAKGGTIRPTRVCKEKGPYYQKKLTCPAKCFTYYSRSGKNYGASGGGDGCTIDCRKKCTAYC</sequence>
<dbReference type="OMA" id="DGCTIDC"/>
<keyword evidence="1" id="KW-0732">Signal</keyword>
<dbReference type="STRING" id="29760.D7T3E1"/>
<evidence type="ECO:0000256" key="1">
    <source>
        <dbReference type="SAM" id="SignalP"/>
    </source>
</evidence>
<dbReference type="PaxDb" id="29760-VIT_13s0073g00040.t01"/>
<accession>D7T3E1</accession>
<dbReference type="Proteomes" id="UP000009183">
    <property type="component" value="Chromosome 13"/>
</dbReference>
<dbReference type="InParanoid" id="D7T3E1"/>
<dbReference type="AlphaFoldDB" id="D7T3E1"/>
<dbReference type="PANTHER" id="PTHR34789">
    <property type="entry name" value="EXPRESSED PROTEIN"/>
    <property type="match status" value="1"/>
</dbReference>